<reference evidence="1 2" key="1">
    <citation type="submission" date="2019-04" db="EMBL/GenBank/DDBJ databases">
        <title>Corynebacterium endometrii sp. nov., isolated from the uterus of a cow with endometritis.</title>
        <authorList>
            <person name="Ballas P."/>
            <person name="Ruckert C."/>
            <person name="Wagener K."/>
            <person name="Drillich M."/>
            <person name="Kaempfer P."/>
            <person name="Busse H.-J."/>
            <person name="Ehling-Schulz M."/>
        </authorList>
    </citation>
    <scope>NUCLEOTIDE SEQUENCE [LARGE SCALE GENOMIC DNA]</scope>
    <source>
        <strain evidence="1 2">LMM-1653</strain>
    </source>
</reference>
<organism evidence="1 2">
    <name type="scientific">Corynebacterium endometrii</name>
    <dbReference type="NCBI Taxonomy" id="2488819"/>
    <lineage>
        <taxon>Bacteria</taxon>
        <taxon>Bacillati</taxon>
        <taxon>Actinomycetota</taxon>
        <taxon>Actinomycetes</taxon>
        <taxon>Mycobacteriales</taxon>
        <taxon>Corynebacteriaceae</taxon>
        <taxon>Corynebacterium</taxon>
    </lineage>
</organism>
<protein>
    <submittedName>
        <fullName evidence="1">Uncharacterized protein</fullName>
    </submittedName>
</protein>
<evidence type="ECO:0000313" key="1">
    <source>
        <dbReference type="EMBL" id="QCB27751.1"/>
    </source>
</evidence>
<dbReference type="EMBL" id="CP039247">
    <property type="protein sequence ID" value="QCB27751.1"/>
    <property type="molecule type" value="Genomic_DNA"/>
</dbReference>
<sequence length="165" mass="18203">MFSSLFARNGWWAGNFPVMTTGYLVNPDLTSREISFELEQANQFLGGTTKDRVAVAFQEDGSTYAALFNPDAKFEGADPNPVASLVRNEAATGNSAFLQDPTTAICGPVIFVEAEGEEITKHIIEGVEHSIRAVQVYRQDNEEEYTLWRAAVLNLGREGREPKAE</sequence>
<dbReference type="Proteomes" id="UP000296352">
    <property type="component" value="Chromosome"/>
</dbReference>
<proteinExistence type="predicted"/>
<gene>
    <name evidence="1" type="ORF">CENDO_02265</name>
</gene>
<accession>A0A4P7QDR5</accession>
<name>A0A4P7QDR5_9CORY</name>
<dbReference type="AlphaFoldDB" id="A0A4P7QDR5"/>
<evidence type="ECO:0000313" key="2">
    <source>
        <dbReference type="Proteomes" id="UP000296352"/>
    </source>
</evidence>
<dbReference type="KEGG" id="cee:CENDO_02265"/>
<keyword evidence="2" id="KW-1185">Reference proteome</keyword>